<accession>A0AAD3T5V5</accession>
<reference evidence="1" key="1">
    <citation type="submission" date="2023-05" db="EMBL/GenBank/DDBJ databases">
        <title>Nepenthes gracilis genome sequencing.</title>
        <authorList>
            <person name="Fukushima K."/>
        </authorList>
    </citation>
    <scope>NUCLEOTIDE SEQUENCE</scope>
    <source>
        <strain evidence="1">SING2019-196</strain>
    </source>
</reference>
<proteinExistence type="predicted"/>
<organism evidence="1 2">
    <name type="scientific">Nepenthes gracilis</name>
    <name type="common">Slender pitcher plant</name>
    <dbReference type="NCBI Taxonomy" id="150966"/>
    <lineage>
        <taxon>Eukaryota</taxon>
        <taxon>Viridiplantae</taxon>
        <taxon>Streptophyta</taxon>
        <taxon>Embryophyta</taxon>
        <taxon>Tracheophyta</taxon>
        <taxon>Spermatophyta</taxon>
        <taxon>Magnoliopsida</taxon>
        <taxon>eudicotyledons</taxon>
        <taxon>Gunneridae</taxon>
        <taxon>Pentapetalae</taxon>
        <taxon>Caryophyllales</taxon>
        <taxon>Nepenthaceae</taxon>
        <taxon>Nepenthes</taxon>
    </lineage>
</organism>
<comment type="caution">
    <text evidence="1">The sequence shown here is derived from an EMBL/GenBank/DDBJ whole genome shotgun (WGS) entry which is preliminary data.</text>
</comment>
<sequence>MEGYTRGEYHKEEKQSRVNGYFEKMMVRIRFSVRNLIRFPTWDAVVLTLGTPRSSPALRVAAQTGHAYLLLSLWLTRTVGGSDPVLPLSTQFVILIFKIGIDLADKVAYK</sequence>
<name>A0AAD3T5V5_NEPGR</name>
<dbReference type="AlphaFoldDB" id="A0AAD3T5V5"/>
<dbReference type="Proteomes" id="UP001279734">
    <property type="component" value="Unassembled WGS sequence"/>
</dbReference>
<gene>
    <name evidence="1" type="ORF">Nepgr_024375</name>
</gene>
<evidence type="ECO:0000313" key="1">
    <source>
        <dbReference type="EMBL" id="GMH22532.1"/>
    </source>
</evidence>
<protein>
    <submittedName>
        <fullName evidence="1">Uncharacterized protein</fullName>
    </submittedName>
</protein>
<keyword evidence="2" id="KW-1185">Reference proteome</keyword>
<evidence type="ECO:0000313" key="2">
    <source>
        <dbReference type="Proteomes" id="UP001279734"/>
    </source>
</evidence>
<dbReference type="EMBL" id="BSYO01000024">
    <property type="protein sequence ID" value="GMH22532.1"/>
    <property type="molecule type" value="Genomic_DNA"/>
</dbReference>